<comment type="caution">
    <text evidence="2">The sequence shown here is derived from an EMBL/GenBank/DDBJ whole genome shotgun (WGS) entry which is preliminary data.</text>
</comment>
<reference evidence="2" key="1">
    <citation type="submission" date="2020-10" db="EMBL/GenBank/DDBJ databases">
        <authorList>
            <person name="Gilroy R."/>
        </authorList>
    </citation>
    <scope>NUCLEOTIDE SEQUENCE</scope>
    <source>
        <strain evidence="2">ChiHjej12B11-7776</strain>
    </source>
</reference>
<proteinExistence type="predicted"/>
<keyword evidence="1" id="KW-1133">Transmembrane helix</keyword>
<reference evidence="2" key="2">
    <citation type="journal article" date="2021" name="PeerJ">
        <title>Extensive microbial diversity within the chicken gut microbiome revealed by metagenomics and culture.</title>
        <authorList>
            <person name="Gilroy R."/>
            <person name="Ravi A."/>
            <person name="Getino M."/>
            <person name="Pursley I."/>
            <person name="Horton D.L."/>
            <person name="Alikhan N.F."/>
            <person name="Baker D."/>
            <person name="Gharbi K."/>
            <person name="Hall N."/>
            <person name="Watson M."/>
            <person name="Adriaenssens E.M."/>
            <person name="Foster-Nyarko E."/>
            <person name="Jarju S."/>
            <person name="Secka A."/>
            <person name="Antonio M."/>
            <person name="Oren A."/>
            <person name="Chaudhuri R.R."/>
            <person name="La Ragione R."/>
            <person name="Hildebrand F."/>
            <person name="Pallen M.J."/>
        </authorList>
    </citation>
    <scope>NUCLEOTIDE SEQUENCE</scope>
    <source>
        <strain evidence="2">ChiHjej12B11-7776</strain>
    </source>
</reference>
<dbReference type="Proteomes" id="UP000886852">
    <property type="component" value="Unassembled WGS sequence"/>
</dbReference>
<feature type="transmembrane region" description="Helical" evidence="1">
    <location>
        <begin position="34"/>
        <end position="53"/>
    </location>
</feature>
<feature type="transmembrane region" description="Helical" evidence="1">
    <location>
        <begin position="60"/>
        <end position="80"/>
    </location>
</feature>
<evidence type="ECO:0008006" key="4">
    <source>
        <dbReference type="Google" id="ProtNLM"/>
    </source>
</evidence>
<evidence type="ECO:0000313" key="2">
    <source>
        <dbReference type="EMBL" id="HIU91470.1"/>
    </source>
</evidence>
<dbReference type="AlphaFoldDB" id="A0A9D1MXZ1"/>
<accession>A0A9D1MXZ1</accession>
<dbReference type="EMBL" id="DVOC01000101">
    <property type="protein sequence ID" value="HIU91470.1"/>
    <property type="molecule type" value="Genomic_DNA"/>
</dbReference>
<keyword evidence="1" id="KW-0472">Membrane</keyword>
<gene>
    <name evidence="2" type="ORF">IAC72_05630</name>
</gene>
<evidence type="ECO:0000313" key="3">
    <source>
        <dbReference type="Proteomes" id="UP000886852"/>
    </source>
</evidence>
<protein>
    <recommendedName>
        <fullName evidence="4">DUF4203 domain-containing protein</fullName>
    </recommendedName>
</protein>
<feature type="transmembrane region" description="Helical" evidence="1">
    <location>
        <begin position="175"/>
        <end position="195"/>
    </location>
</feature>
<feature type="transmembrane region" description="Helical" evidence="1">
    <location>
        <begin position="142"/>
        <end position="163"/>
    </location>
</feature>
<feature type="transmembrane region" description="Helical" evidence="1">
    <location>
        <begin position="86"/>
        <end position="110"/>
    </location>
</feature>
<evidence type="ECO:0000256" key="1">
    <source>
        <dbReference type="SAM" id="Phobius"/>
    </source>
</evidence>
<keyword evidence="1" id="KW-0812">Transmembrane</keyword>
<feature type="transmembrane region" description="Helical" evidence="1">
    <location>
        <begin position="117"/>
        <end position="136"/>
    </location>
</feature>
<sequence>MKRLCFTFLASFVFLAVTSLTGYAAYFFNISNFWIMFGIASGVFVAGIALGFVKHVAAKIVAFFVNAVAMGFYLQSWYVNRGFDNSLWLMLGVAALAAAYMLVYVLPLFIPAVNRHYGVYLLIFVLLSLAGYVVLLCFTKTTWVSTLGFYGILQLSFIMGCSFSDVSDFDDQVQVWLVSSYSLLVCAALILMAALGSDCSCDCDGGGCSPSEGISSPIRTVPKNKK</sequence>
<name>A0A9D1MXZ1_9BACT</name>
<organism evidence="2 3">
    <name type="scientific">Candidatus Fimimonas merdipullorum</name>
    <dbReference type="NCBI Taxonomy" id="2840822"/>
    <lineage>
        <taxon>Bacteria</taxon>
        <taxon>Pseudomonadati</taxon>
        <taxon>Myxococcota</taxon>
        <taxon>Myxococcia</taxon>
        <taxon>Myxococcales</taxon>
        <taxon>Cystobacterineae</taxon>
        <taxon>Myxococcaceae</taxon>
        <taxon>Myxococcaceae incertae sedis</taxon>
        <taxon>Candidatus Fimimonas</taxon>
    </lineage>
</organism>